<organism evidence="1 2">
    <name type="scientific">Paramecium pentaurelia</name>
    <dbReference type="NCBI Taxonomy" id="43138"/>
    <lineage>
        <taxon>Eukaryota</taxon>
        <taxon>Sar</taxon>
        <taxon>Alveolata</taxon>
        <taxon>Ciliophora</taxon>
        <taxon>Intramacronucleata</taxon>
        <taxon>Oligohymenophorea</taxon>
        <taxon>Peniculida</taxon>
        <taxon>Parameciidae</taxon>
        <taxon>Paramecium</taxon>
    </lineage>
</organism>
<evidence type="ECO:0000313" key="1">
    <source>
        <dbReference type="EMBL" id="CAD8163652.1"/>
    </source>
</evidence>
<name>A0A8S1UIS3_9CILI</name>
<sequence length="160" mass="18988">MIKCCDYKDDYKMNFIKTLQLDYNKSIGEHITIVITSKNSIMIQTIAREGDKKDINLAIKVPFLLHINNSIQIKQMGVEIVIIQLIIFSYQSNLLLDPYFYFNLCIVQYRKNQRLNFGDQIKIFQNQFFQIDKSAIFIKVFDDYFQMIYTIPTLQIYIPS</sequence>
<comment type="caution">
    <text evidence="1">The sequence shown here is derived from an EMBL/GenBank/DDBJ whole genome shotgun (WGS) entry which is preliminary data.</text>
</comment>
<dbReference type="EMBL" id="CAJJDO010000039">
    <property type="protein sequence ID" value="CAD8163652.1"/>
    <property type="molecule type" value="Genomic_DNA"/>
</dbReference>
<evidence type="ECO:0000313" key="2">
    <source>
        <dbReference type="Proteomes" id="UP000689195"/>
    </source>
</evidence>
<accession>A0A8S1UIS3</accession>
<keyword evidence="2" id="KW-1185">Reference proteome</keyword>
<dbReference type="Proteomes" id="UP000689195">
    <property type="component" value="Unassembled WGS sequence"/>
</dbReference>
<proteinExistence type="predicted"/>
<protein>
    <submittedName>
        <fullName evidence="1">Uncharacterized protein</fullName>
    </submittedName>
</protein>
<dbReference type="AlphaFoldDB" id="A0A8S1UIS3"/>
<gene>
    <name evidence="1" type="ORF">PPENT_87.1.T0390331</name>
</gene>
<reference evidence="1" key="1">
    <citation type="submission" date="2021-01" db="EMBL/GenBank/DDBJ databases">
        <authorList>
            <consortium name="Genoscope - CEA"/>
            <person name="William W."/>
        </authorList>
    </citation>
    <scope>NUCLEOTIDE SEQUENCE</scope>
</reference>